<dbReference type="RefSeq" id="WP_068153521.1">
    <property type="nucleotide sequence ID" value="NZ_JBHSCR010000003.1"/>
</dbReference>
<evidence type="ECO:0000313" key="6">
    <source>
        <dbReference type="Proteomes" id="UP001595776"/>
    </source>
</evidence>
<dbReference type="PANTHER" id="PTHR42756">
    <property type="entry name" value="TRANSCRIPTIONAL REGULATOR, MARR"/>
    <property type="match status" value="1"/>
</dbReference>
<sequence length="159" mass="17876">MSDYDDILVSIRRITRAIDLQSKQLVKQTGLTAPQLVVMMAIRKEGRASPSTVAREVALSQATITSILDRLEKAGLVRRERSESDKRIVYACLTADGQKRLEEAPELLQAGFLRQYRKLEDWERTMLVSSLQRVAAMMDAKDLDASPILDIGEIVQSDK</sequence>
<evidence type="ECO:0000259" key="4">
    <source>
        <dbReference type="PROSITE" id="PS50995"/>
    </source>
</evidence>
<dbReference type="Proteomes" id="UP001595776">
    <property type="component" value="Unassembled WGS sequence"/>
</dbReference>
<protein>
    <submittedName>
        <fullName evidence="5">MarR family winged helix-turn-helix transcriptional regulator</fullName>
    </submittedName>
</protein>
<feature type="domain" description="HTH marR-type" evidence="4">
    <location>
        <begin position="4"/>
        <end position="136"/>
    </location>
</feature>
<dbReference type="CDD" id="cd00090">
    <property type="entry name" value="HTH_ARSR"/>
    <property type="match status" value="1"/>
</dbReference>
<dbReference type="InterPro" id="IPR036388">
    <property type="entry name" value="WH-like_DNA-bd_sf"/>
</dbReference>
<gene>
    <name evidence="5" type="ORF">ACFO5Q_06810</name>
</gene>
<dbReference type="InterPro" id="IPR023187">
    <property type="entry name" value="Tscrpt_reg_MarR-type_CS"/>
</dbReference>
<dbReference type="SMART" id="SM00347">
    <property type="entry name" value="HTH_MARR"/>
    <property type="match status" value="1"/>
</dbReference>
<evidence type="ECO:0000256" key="3">
    <source>
        <dbReference type="ARBA" id="ARBA00023163"/>
    </source>
</evidence>
<dbReference type="InterPro" id="IPR000835">
    <property type="entry name" value="HTH_MarR-typ"/>
</dbReference>
<keyword evidence="6" id="KW-1185">Reference proteome</keyword>
<keyword evidence="3" id="KW-0804">Transcription</keyword>
<accession>A0ABV8U9R0</accession>
<dbReference type="PROSITE" id="PS50995">
    <property type="entry name" value="HTH_MARR_2"/>
    <property type="match status" value="1"/>
</dbReference>
<dbReference type="EMBL" id="JBHSCR010000003">
    <property type="protein sequence ID" value="MFC4347553.1"/>
    <property type="molecule type" value="Genomic_DNA"/>
</dbReference>
<proteinExistence type="predicted"/>
<evidence type="ECO:0000256" key="2">
    <source>
        <dbReference type="ARBA" id="ARBA00023125"/>
    </source>
</evidence>
<dbReference type="Gene3D" id="1.10.10.10">
    <property type="entry name" value="Winged helix-like DNA-binding domain superfamily/Winged helix DNA-binding domain"/>
    <property type="match status" value="1"/>
</dbReference>
<name>A0ABV8U9R0_9PROT</name>
<dbReference type="PROSITE" id="PS01117">
    <property type="entry name" value="HTH_MARR_1"/>
    <property type="match status" value="1"/>
</dbReference>
<keyword evidence="1" id="KW-0805">Transcription regulation</keyword>
<comment type="caution">
    <text evidence="5">The sequence shown here is derived from an EMBL/GenBank/DDBJ whole genome shotgun (WGS) entry which is preliminary data.</text>
</comment>
<keyword evidence="2" id="KW-0238">DNA-binding</keyword>
<dbReference type="InterPro" id="IPR011991">
    <property type="entry name" value="ArsR-like_HTH"/>
</dbReference>
<dbReference type="InterPro" id="IPR036390">
    <property type="entry name" value="WH_DNA-bd_sf"/>
</dbReference>
<dbReference type="SUPFAM" id="SSF46785">
    <property type="entry name" value="Winged helix' DNA-binding domain"/>
    <property type="match status" value="1"/>
</dbReference>
<evidence type="ECO:0000313" key="5">
    <source>
        <dbReference type="EMBL" id="MFC4347553.1"/>
    </source>
</evidence>
<evidence type="ECO:0000256" key="1">
    <source>
        <dbReference type="ARBA" id="ARBA00023015"/>
    </source>
</evidence>
<reference evidence="6" key="1">
    <citation type="journal article" date="2019" name="Int. J. Syst. Evol. Microbiol.">
        <title>The Global Catalogue of Microorganisms (GCM) 10K type strain sequencing project: providing services to taxonomists for standard genome sequencing and annotation.</title>
        <authorList>
            <consortium name="The Broad Institute Genomics Platform"/>
            <consortium name="The Broad Institute Genome Sequencing Center for Infectious Disease"/>
            <person name="Wu L."/>
            <person name="Ma J."/>
        </authorList>
    </citation>
    <scope>NUCLEOTIDE SEQUENCE [LARGE SCALE GENOMIC DNA]</scope>
    <source>
        <strain evidence="6">CGMCC 1.15304</strain>
    </source>
</reference>
<dbReference type="PANTHER" id="PTHR42756:SF1">
    <property type="entry name" value="TRANSCRIPTIONAL REPRESSOR OF EMRAB OPERON"/>
    <property type="match status" value="1"/>
</dbReference>
<dbReference type="PRINTS" id="PR00598">
    <property type="entry name" value="HTHMARR"/>
</dbReference>
<dbReference type="Pfam" id="PF01047">
    <property type="entry name" value="MarR"/>
    <property type="match status" value="1"/>
</dbReference>
<organism evidence="5 6">
    <name type="scientific">Kordiimonas lipolytica</name>
    <dbReference type="NCBI Taxonomy" id="1662421"/>
    <lineage>
        <taxon>Bacteria</taxon>
        <taxon>Pseudomonadati</taxon>
        <taxon>Pseudomonadota</taxon>
        <taxon>Alphaproteobacteria</taxon>
        <taxon>Kordiimonadales</taxon>
        <taxon>Kordiimonadaceae</taxon>
        <taxon>Kordiimonas</taxon>
    </lineage>
</organism>